<dbReference type="AlphaFoldDB" id="X0ILT9"/>
<evidence type="ECO:0000313" key="1">
    <source>
        <dbReference type="EMBL" id="EXL89792.1"/>
    </source>
</evidence>
<proteinExistence type="predicted"/>
<name>X0ILT9_FUSO5</name>
<accession>X0ILT9</accession>
<protein>
    <submittedName>
        <fullName evidence="1">Uncharacterized protein</fullName>
    </submittedName>
</protein>
<dbReference type="EMBL" id="KK036363">
    <property type="protein sequence ID" value="EXL89792.1"/>
    <property type="molecule type" value="Genomic_DNA"/>
</dbReference>
<dbReference type="RefSeq" id="XP_031051882.1">
    <property type="nucleotide sequence ID" value="XM_031218404.1"/>
</dbReference>
<dbReference type="Proteomes" id="UP000030685">
    <property type="component" value="Unassembled WGS sequence"/>
</dbReference>
<reference evidence="1" key="1">
    <citation type="submission" date="2011-11" db="EMBL/GenBank/DDBJ databases">
        <title>The Genome Sequence of Fusarium oxysporum II5.</title>
        <authorList>
            <consortium name="The Broad Institute Genome Sequencing Platform"/>
            <person name="Ma L.-J."/>
            <person name="Gale L.R."/>
            <person name="Schwartz D.C."/>
            <person name="Zhou S."/>
            <person name="Corby-Kistler H."/>
            <person name="Young S.K."/>
            <person name="Zeng Q."/>
            <person name="Gargeya S."/>
            <person name="Fitzgerald M."/>
            <person name="Haas B."/>
            <person name="Abouelleil A."/>
            <person name="Alvarado L."/>
            <person name="Arachchi H.M."/>
            <person name="Berlin A."/>
            <person name="Brown A."/>
            <person name="Chapman S.B."/>
            <person name="Chen Z."/>
            <person name="Dunbar C."/>
            <person name="Freedman E."/>
            <person name="Gearin G."/>
            <person name="Goldberg J."/>
            <person name="Griggs A."/>
            <person name="Gujja S."/>
            <person name="Heiman D."/>
            <person name="Howarth C."/>
            <person name="Larson L."/>
            <person name="Lui A."/>
            <person name="MacDonald P.J.P."/>
            <person name="Montmayeur A."/>
            <person name="Murphy C."/>
            <person name="Neiman D."/>
            <person name="Pearson M."/>
            <person name="Priest M."/>
            <person name="Roberts A."/>
            <person name="Saif S."/>
            <person name="Shea T."/>
            <person name="Shenoy N."/>
            <person name="Sisk P."/>
            <person name="Stolte C."/>
            <person name="Sykes S."/>
            <person name="Wortman J."/>
            <person name="Nusbaum C."/>
            <person name="Birren B."/>
        </authorList>
    </citation>
    <scope>NUCLEOTIDE SEQUENCE [LARGE SCALE GENOMIC DNA]</scope>
    <source>
        <strain evidence="1">54006</strain>
    </source>
</reference>
<sequence length="37" mass="4242">MLRHTSTPKQRSLPTSALCFLKIPRLCKSTCRVLELL</sequence>
<reference evidence="1" key="2">
    <citation type="submission" date="2014-03" db="EMBL/GenBank/DDBJ databases">
        <title>The Genome Annotation of Fusarium oxysporum II5.</title>
        <authorList>
            <consortium name="The Broad Institute Genomics Platform"/>
            <person name="Ma L.-J."/>
            <person name="Corby-Kistler H."/>
            <person name="Broz K."/>
            <person name="Gale L.R."/>
            <person name="Jonkers W."/>
            <person name="O'Donnell K."/>
            <person name="Ploetz R."/>
            <person name="Steinberg C."/>
            <person name="Schwartz D.C."/>
            <person name="VanEtten H."/>
            <person name="Zhou S."/>
            <person name="Young S.K."/>
            <person name="Zeng Q."/>
            <person name="Gargeya S."/>
            <person name="Fitzgerald M."/>
            <person name="Abouelleil A."/>
            <person name="Alvarado L."/>
            <person name="Chapman S.B."/>
            <person name="Gainer-Dewar J."/>
            <person name="Goldberg J."/>
            <person name="Griggs A."/>
            <person name="Gujja S."/>
            <person name="Hansen M."/>
            <person name="Howarth C."/>
            <person name="Imamovic A."/>
            <person name="Ireland A."/>
            <person name="Larimer J."/>
            <person name="McCowan C."/>
            <person name="Murphy C."/>
            <person name="Pearson M."/>
            <person name="Poon T.W."/>
            <person name="Priest M."/>
            <person name="Roberts A."/>
            <person name="Saif S."/>
            <person name="Shea T."/>
            <person name="Sykes S."/>
            <person name="Wortman J."/>
            <person name="Nusbaum C."/>
            <person name="Birren B."/>
        </authorList>
    </citation>
    <scope>NUCLEOTIDE SEQUENCE</scope>
    <source>
        <strain evidence="1">54006</strain>
    </source>
</reference>
<organism evidence="1">
    <name type="scientific">Fusarium odoratissimum (strain NRRL 54006)</name>
    <dbReference type="NCBI Taxonomy" id="1089451"/>
    <lineage>
        <taxon>Eukaryota</taxon>
        <taxon>Fungi</taxon>
        <taxon>Dikarya</taxon>
        <taxon>Ascomycota</taxon>
        <taxon>Pezizomycotina</taxon>
        <taxon>Sordariomycetes</taxon>
        <taxon>Hypocreomycetidae</taxon>
        <taxon>Hypocreales</taxon>
        <taxon>Nectriaceae</taxon>
        <taxon>Fusarium</taxon>
        <taxon>Fusarium oxysporum species complex</taxon>
        <taxon>Fusarium oxysporum f. sp. cubense (strain race 4)</taxon>
    </lineage>
</organism>
<dbReference type="GeneID" id="42042099"/>
<dbReference type="VEuPathDB" id="FungiDB:FOIG_16924"/>
<gene>
    <name evidence="1" type="ORF">FOIG_16924</name>
</gene>
<dbReference type="HOGENOM" id="CLU_3351159_0_0_1"/>